<organism evidence="10">
    <name type="scientific">Strombidinopsis acuminata</name>
    <dbReference type="NCBI Taxonomy" id="141414"/>
    <lineage>
        <taxon>Eukaryota</taxon>
        <taxon>Sar</taxon>
        <taxon>Alveolata</taxon>
        <taxon>Ciliophora</taxon>
        <taxon>Intramacronucleata</taxon>
        <taxon>Spirotrichea</taxon>
        <taxon>Choreotrichia</taxon>
        <taxon>Choreotrichida</taxon>
        <taxon>Strombidinopsidae</taxon>
        <taxon>Strombidinopsis</taxon>
    </lineage>
</organism>
<comment type="subcellular location">
    <subcellularLocation>
        <location evidence="1 8">Membrane</location>
        <topology evidence="1 8">Multi-pass membrane protein</topology>
    </subcellularLocation>
</comment>
<feature type="transmembrane region" description="Helical" evidence="8">
    <location>
        <begin position="110"/>
        <end position="130"/>
    </location>
</feature>
<dbReference type="GO" id="GO:0016020">
    <property type="term" value="C:membrane"/>
    <property type="evidence" value="ECO:0007669"/>
    <property type="project" value="UniProtKB-SubCell"/>
</dbReference>
<name>A0A7S3U763_9SPIT</name>
<accession>A0A7S3U763</accession>
<feature type="transmembrane region" description="Helical" evidence="8">
    <location>
        <begin position="146"/>
        <end position="165"/>
    </location>
</feature>
<dbReference type="AlphaFoldDB" id="A0A7S3U763"/>
<dbReference type="EMBL" id="HBIQ01114391">
    <property type="protein sequence ID" value="CAE0604490.1"/>
    <property type="molecule type" value="Transcribed_RNA"/>
</dbReference>
<comment type="similarity">
    <text evidence="7 8">Belongs to the SFT2 family.</text>
</comment>
<sequence>MGSKLRGFLSEAMGQQQQPPREYAGSSALDQFRVTVQAAVASHTGGGAGSSVRNQVANRLGAAAGMPGADSMCPNLTFRQRLYGCLGCLVGGILLSFMGTLLWWTGHVAGFAVLYTIGNIVSICGTGFLIGPKRQVRNMCKGSRQYATLIYFTMMFLTLIAAFLAWNPLSILLFCVLQWCAMIWYVASYVPYGQKMITKCLGSLVSF</sequence>
<evidence type="ECO:0000256" key="4">
    <source>
        <dbReference type="ARBA" id="ARBA00022927"/>
    </source>
</evidence>
<gene>
    <name evidence="10" type="ORF">SACU0126_LOCUS36257</name>
</gene>
<dbReference type="GO" id="GO:0012505">
    <property type="term" value="C:endomembrane system"/>
    <property type="evidence" value="ECO:0007669"/>
    <property type="project" value="UniProtKB-ARBA"/>
</dbReference>
<evidence type="ECO:0000256" key="5">
    <source>
        <dbReference type="ARBA" id="ARBA00022989"/>
    </source>
</evidence>
<evidence type="ECO:0000256" key="6">
    <source>
        <dbReference type="ARBA" id="ARBA00023136"/>
    </source>
</evidence>
<reference evidence="10" key="1">
    <citation type="submission" date="2021-01" db="EMBL/GenBank/DDBJ databases">
        <authorList>
            <person name="Corre E."/>
            <person name="Pelletier E."/>
            <person name="Niang G."/>
            <person name="Scheremetjew M."/>
            <person name="Finn R."/>
            <person name="Kale V."/>
            <person name="Holt S."/>
            <person name="Cochrane G."/>
            <person name="Meng A."/>
            <person name="Brown T."/>
            <person name="Cohen L."/>
        </authorList>
    </citation>
    <scope>NUCLEOTIDE SEQUENCE</scope>
    <source>
        <strain evidence="10">SPMC142</strain>
    </source>
</reference>
<feature type="region of interest" description="Disordered" evidence="9">
    <location>
        <begin position="1"/>
        <end position="22"/>
    </location>
</feature>
<evidence type="ECO:0000256" key="3">
    <source>
        <dbReference type="ARBA" id="ARBA00022692"/>
    </source>
</evidence>
<dbReference type="InterPro" id="IPR011691">
    <property type="entry name" value="Vesicle_transpt_SFT2"/>
</dbReference>
<evidence type="ECO:0000256" key="2">
    <source>
        <dbReference type="ARBA" id="ARBA00022448"/>
    </source>
</evidence>
<evidence type="ECO:0000256" key="8">
    <source>
        <dbReference type="RuleBase" id="RU363111"/>
    </source>
</evidence>
<comment type="function">
    <text evidence="8">May be involved in fusion of retrograde transport vesicles derived from an endocytic compartment with the Golgi complex.</text>
</comment>
<dbReference type="GO" id="GO:0005737">
    <property type="term" value="C:cytoplasm"/>
    <property type="evidence" value="ECO:0007669"/>
    <property type="project" value="UniProtKB-ARBA"/>
</dbReference>
<dbReference type="PANTHER" id="PTHR23137">
    <property type="entry name" value="VESICLE TRANSPORT PROTEIN-RELATED"/>
    <property type="match status" value="1"/>
</dbReference>
<evidence type="ECO:0000313" key="10">
    <source>
        <dbReference type="EMBL" id="CAE0604490.1"/>
    </source>
</evidence>
<evidence type="ECO:0000256" key="1">
    <source>
        <dbReference type="ARBA" id="ARBA00004141"/>
    </source>
</evidence>
<evidence type="ECO:0000256" key="9">
    <source>
        <dbReference type="SAM" id="MobiDB-lite"/>
    </source>
</evidence>
<feature type="transmembrane region" description="Helical" evidence="8">
    <location>
        <begin position="171"/>
        <end position="192"/>
    </location>
</feature>
<dbReference type="PANTHER" id="PTHR23137:SF6">
    <property type="entry name" value="VESICLE TRANSPORT PROTEIN"/>
    <property type="match status" value="1"/>
</dbReference>
<keyword evidence="2 8" id="KW-0813">Transport</keyword>
<keyword evidence="5 8" id="KW-1133">Transmembrane helix</keyword>
<dbReference type="GO" id="GO:0016192">
    <property type="term" value="P:vesicle-mediated transport"/>
    <property type="evidence" value="ECO:0007669"/>
    <property type="project" value="InterPro"/>
</dbReference>
<evidence type="ECO:0000256" key="7">
    <source>
        <dbReference type="ARBA" id="ARBA00025800"/>
    </source>
</evidence>
<protein>
    <recommendedName>
        <fullName evidence="8">Vesicle transport protein</fullName>
    </recommendedName>
</protein>
<dbReference type="InterPro" id="IPR007305">
    <property type="entry name" value="Vesicle_transpt_Got1/SFT2"/>
</dbReference>
<dbReference type="GO" id="GO:0015031">
    <property type="term" value="P:protein transport"/>
    <property type="evidence" value="ECO:0007669"/>
    <property type="project" value="UniProtKB-KW"/>
</dbReference>
<proteinExistence type="inferred from homology"/>
<feature type="transmembrane region" description="Helical" evidence="8">
    <location>
        <begin position="82"/>
        <end position="104"/>
    </location>
</feature>
<keyword evidence="4 8" id="KW-0653">Protein transport</keyword>
<dbReference type="Pfam" id="PF04178">
    <property type="entry name" value="Got1"/>
    <property type="match status" value="1"/>
</dbReference>
<keyword evidence="6 8" id="KW-0472">Membrane</keyword>
<keyword evidence="3 8" id="KW-0812">Transmembrane</keyword>